<feature type="region of interest" description="Disordered" evidence="1">
    <location>
        <begin position="1"/>
        <end position="25"/>
    </location>
</feature>
<evidence type="ECO:0000313" key="3">
    <source>
        <dbReference type="Proteomes" id="UP001231518"/>
    </source>
</evidence>
<feature type="compositionally biased region" description="Acidic residues" evidence="1">
    <location>
        <begin position="14"/>
        <end position="25"/>
    </location>
</feature>
<accession>A0AAD8DX97</accession>
<dbReference type="Proteomes" id="UP001231518">
    <property type="component" value="Chromosome 19"/>
</dbReference>
<evidence type="ECO:0000256" key="1">
    <source>
        <dbReference type="SAM" id="MobiDB-lite"/>
    </source>
</evidence>
<organism evidence="2 3">
    <name type="scientific">Mythimna separata</name>
    <name type="common">Oriental armyworm</name>
    <name type="synonym">Pseudaletia separata</name>
    <dbReference type="NCBI Taxonomy" id="271217"/>
    <lineage>
        <taxon>Eukaryota</taxon>
        <taxon>Metazoa</taxon>
        <taxon>Ecdysozoa</taxon>
        <taxon>Arthropoda</taxon>
        <taxon>Hexapoda</taxon>
        <taxon>Insecta</taxon>
        <taxon>Pterygota</taxon>
        <taxon>Neoptera</taxon>
        <taxon>Endopterygota</taxon>
        <taxon>Lepidoptera</taxon>
        <taxon>Glossata</taxon>
        <taxon>Ditrysia</taxon>
        <taxon>Noctuoidea</taxon>
        <taxon>Noctuidae</taxon>
        <taxon>Noctuinae</taxon>
        <taxon>Hadenini</taxon>
        <taxon>Mythimna</taxon>
    </lineage>
</organism>
<comment type="caution">
    <text evidence="2">The sequence shown here is derived from an EMBL/GenBank/DDBJ whole genome shotgun (WGS) entry which is preliminary data.</text>
</comment>
<name>A0AAD8DX97_MYTSE</name>
<sequence>MEELQRKRKYIPDTENETQCDDDEEIVQNSQRWEDSENWEQEFIPNQKTCKDTSTHAGFVQDSLSVVSASDDDDDLPLSIWARALDKGLPMGNEELEQYSAIDDDLATCEEPTDENILQSVIHNGQDSDDNDDDGLEENCTTPTLSEALKAAEVLNVEKAAAKMENCKRHLYKSEVY</sequence>
<gene>
    <name evidence="2" type="ORF">PYW07_006237</name>
</gene>
<proteinExistence type="predicted"/>
<dbReference type="EMBL" id="JARGEI010000007">
    <property type="protein sequence ID" value="KAJ8728541.1"/>
    <property type="molecule type" value="Genomic_DNA"/>
</dbReference>
<reference evidence="2" key="1">
    <citation type="submission" date="2023-03" db="EMBL/GenBank/DDBJ databases">
        <title>Chromosome-level genomes of two armyworms, Mythimna separata and Mythimna loreyi, provide insights into the biosynthesis and reception of sex pheromones.</title>
        <authorList>
            <person name="Zhao H."/>
        </authorList>
    </citation>
    <scope>NUCLEOTIDE SEQUENCE</scope>
    <source>
        <strain evidence="2">BeijingLab</strain>
        <tissue evidence="2">Pupa</tissue>
    </source>
</reference>
<dbReference type="AlphaFoldDB" id="A0AAD8DX97"/>
<evidence type="ECO:0000313" key="2">
    <source>
        <dbReference type="EMBL" id="KAJ8728541.1"/>
    </source>
</evidence>
<keyword evidence="3" id="KW-1185">Reference proteome</keyword>
<protein>
    <submittedName>
        <fullName evidence="2">Uncharacterized protein</fullName>
    </submittedName>
</protein>